<evidence type="ECO:0008006" key="6">
    <source>
        <dbReference type="Google" id="ProtNLM"/>
    </source>
</evidence>
<evidence type="ECO:0000313" key="4">
    <source>
        <dbReference type="EMBL" id="TWT52444.1"/>
    </source>
</evidence>
<keyword evidence="1" id="KW-0472">Membrane</keyword>
<gene>
    <name evidence="4" type="ORF">Pla22_00680</name>
</gene>
<dbReference type="RefSeq" id="WP_146512819.1">
    <property type="nucleotide sequence ID" value="NZ_SJPI01000001.1"/>
</dbReference>
<dbReference type="Proteomes" id="UP000316598">
    <property type="component" value="Unassembled WGS sequence"/>
</dbReference>
<dbReference type="PANTHER" id="PTHR35889">
    <property type="entry name" value="CYCLOINULO-OLIGOSACCHARIDE FRUCTANOTRANSFERASE-RELATED"/>
    <property type="match status" value="1"/>
</dbReference>
<comment type="caution">
    <text evidence="4">The sequence shown here is derived from an EMBL/GenBank/DDBJ whole genome shotgun (WGS) entry which is preliminary data.</text>
</comment>
<keyword evidence="5" id="KW-1185">Reference proteome</keyword>
<dbReference type="OrthoDB" id="289126at2"/>
<feature type="domain" description="DUF1553" evidence="3">
    <location>
        <begin position="332"/>
        <end position="452"/>
    </location>
</feature>
<sequence length="581" mass="64998">MARMKQAVKALVRWGWFGLLVFVAFGYLVAGLSKPSEKSNLSTVPGTAVGLSTAPDAAIGVGSPANTPSALSISQNAVVAASIARVNSAWQSELSEAGLTPALPADWLTVCRRTSLALVGSGLSLEEIRELQKVPEEQRTAIHLDNLLHDSRYHHYWGERWTRFLVGTDGGQFIAYRRRRFRSWLTSTFQENWSYDRLVRTLITAEGLWTDRPEVNFYTATYDSNDGNPDPVRLAARTSRAFLGLRIDCLQCHDDFLGNVSLGDIDDPREGLQTDFHQLAAFFTSAEANGLQGIRNDVVDYKYLYLDAEEEVEVQAGVPYQPELLPAEGDPRDRLATWITSPKNRQAARAGVSHVWALMFGRPIEESVDNLPLTAGSNPVLEGLTTHFIESNFDIRSLIRVIAGSNAFTVDSRLLDSEVTIEHESRGAVFPLVRLRPEQVASTVIQASRVKKTDRDSSFLLQLQTLIGNSDFVKRYGDVGEDEFDNESITISQRLLVMNGELTRDLIDFNPVMNVTAHAEMFSRDDQHLVENIYLSVLNRFPTPTESEHFVNRIDEAKERRTAVEDMVWVLLNSSELAWNH</sequence>
<organism evidence="4 5">
    <name type="scientific">Rubripirellula amarantea</name>
    <dbReference type="NCBI Taxonomy" id="2527999"/>
    <lineage>
        <taxon>Bacteria</taxon>
        <taxon>Pseudomonadati</taxon>
        <taxon>Planctomycetota</taxon>
        <taxon>Planctomycetia</taxon>
        <taxon>Pirellulales</taxon>
        <taxon>Pirellulaceae</taxon>
        <taxon>Rubripirellula</taxon>
    </lineage>
</organism>
<evidence type="ECO:0000259" key="2">
    <source>
        <dbReference type="Pfam" id="PF07583"/>
    </source>
</evidence>
<dbReference type="AlphaFoldDB" id="A0A5C5WNP0"/>
<evidence type="ECO:0000256" key="1">
    <source>
        <dbReference type="SAM" id="Phobius"/>
    </source>
</evidence>
<keyword evidence="1" id="KW-1133">Transmembrane helix</keyword>
<proteinExistence type="predicted"/>
<accession>A0A5C5WNP0</accession>
<name>A0A5C5WNP0_9BACT</name>
<dbReference type="InterPro" id="IPR022655">
    <property type="entry name" value="DUF1553"/>
</dbReference>
<dbReference type="InterPro" id="IPR011444">
    <property type="entry name" value="DUF1549"/>
</dbReference>
<keyword evidence="1" id="KW-0812">Transmembrane</keyword>
<evidence type="ECO:0000259" key="3">
    <source>
        <dbReference type="Pfam" id="PF07587"/>
    </source>
</evidence>
<evidence type="ECO:0000313" key="5">
    <source>
        <dbReference type="Proteomes" id="UP000316598"/>
    </source>
</evidence>
<reference evidence="4 5" key="1">
    <citation type="submission" date="2019-02" db="EMBL/GenBank/DDBJ databases">
        <title>Deep-cultivation of Planctomycetes and their phenomic and genomic characterization uncovers novel biology.</title>
        <authorList>
            <person name="Wiegand S."/>
            <person name="Jogler M."/>
            <person name="Boedeker C."/>
            <person name="Pinto D."/>
            <person name="Vollmers J."/>
            <person name="Rivas-Marin E."/>
            <person name="Kohn T."/>
            <person name="Peeters S.H."/>
            <person name="Heuer A."/>
            <person name="Rast P."/>
            <person name="Oberbeckmann S."/>
            <person name="Bunk B."/>
            <person name="Jeske O."/>
            <person name="Meyerdierks A."/>
            <person name="Storesund J.E."/>
            <person name="Kallscheuer N."/>
            <person name="Luecker S."/>
            <person name="Lage O.M."/>
            <person name="Pohl T."/>
            <person name="Merkel B.J."/>
            <person name="Hornburger P."/>
            <person name="Mueller R.-W."/>
            <person name="Bruemmer F."/>
            <person name="Labrenz M."/>
            <person name="Spormann A.M."/>
            <person name="Op Den Camp H."/>
            <person name="Overmann J."/>
            <person name="Amann R."/>
            <person name="Jetten M.S.M."/>
            <person name="Mascher T."/>
            <person name="Medema M.H."/>
            <person name="Devos D.P."/>
            <person name="Kaster A.-K."/>
            <person name="Ovreas L."/>
            <person name="Rohde M."/>
            <person name="Galperin M.Y."/>
            <person name="Jogler C."/>
        </authorList>
    </citation>
    <scope>NUCLEOTIDE SEQUENCE [LARGE SCALE GENOMIC DNA]</scope>
    <source>
        <strain evidence="4 5">Pla22</strain>
    </source>
</reference>
<feature type="transmembrane region" description="Helical" evidence="1">
    <location>
        <begin position="12"/>
        <end position="32"/>
    </location>
</feature>
<dbReference type="Pfam" id="PF07583">
    <property type="entry name" value="PSCyt2"/>
    <property type="match status" value="1"/>
</dbReference>
<dbReference type="Pfam" id="PF07587">
    <property type="entry name" value="PSD1"/>
    <property type="match status" value="1"/>
</dbReference>
<protein>
    <recommendedName>
        <fullName evidence="6">DUF1549 domain-containing protein</fullName>
    </recommendedName>
</protein>
<dbReference type="EMBL" id="SJPI01000001">
    <property type="protein sequence ID" value="TWT52444.1"/>
    <property type="molecule type" value="Genomic_DNA"/>
</dbReference>
<dbReference type="PANTHER" id="PTHR35889:SF3">
    <property type="entry name" value="F-BOX DOMAIN-CONTAINING PROTEIN"/>
    <property type="match status" value="1"/>
</dbReference>
<feature type="domain" description="DUF1549" evidence="2">
    <location>
        <begin position="89"/>
        <end position="285"/>
    </location>
</feature>